<feature type="chain" id="PRO_5021965271" evidence="1">
    <location>
        <begin position="21"/>
        <end position="282"/>
    </location>
</feature>
<evidence type="ECO:0000313" key="4">
    <source>
        <dbReference type="Proteomes" id="UP000315403"/>
    </source>
</evidence>
<dbReference type="PANTHER" id="PTHR35272:SF4">
    <property type="entry name" value="THIOL:DISULFIDE INTERCHANGE PROTEIN DSBG"/>
    <property type="match status" value="1"/>
</dbReference>
<protein>
    <submittedName>
        <fullName evidence="3">Thiol:disulfide interchange protein DsbG</fullName>
    </submittedName>
</protein>
<organism evidence="3 4">
    <name type="scientific">Acidithiobacillus thiooxidans ATCC 19377</name>
    <dbReference type="NCBI Taxonomy" id="637390"/>
    <lineage>
        <taxon>Bacteria</taxon>
        <taxon>Pseudomonadati</taxon>
        <taxon>Pseudomonadota</taxon>
        <taxon>Acidithiobacillia</taxon>
        <taxon>Acidithiobacillales</taxon>
        <taxon>Acidithiobacillaceae</taxon>
        <taxon>Acidithiobacillus</taxon>
    </lineage>
</organism>
<dbReference type="RefSeq" id="WP_246864999.1">
    <property type="nucleotide sequence ID" value="NZ_SZUV01000001.1"/>
</dbReference>
<dbReference type="Gene3D" id="3.10.450.70">
    <property type="entry name" value="Disulphide bond isomerase, DsbC/G, N-terminal"/>
    <property type="match status" value="1"/>
</dbReference>
<comment type="caution">
    <text evidence="3">The sequence shown here is derived from an EMBL/GenBank/DDBJ whole genome shotgun (WGS) entry which is preliminary data.</text>
</comment>
<feature type="domain" description="Thioredoxin-like fold" evidence="2">
    <location>
        <begin position="127"/>
        <end position="241"/>
    </location>
</feature>
<dbReference type="Pfam" id="PF13098">
    <property type="entry name" value="Thioredoxin_2"/>
    <property type="match status" value="1"/>
</dbReference>
<feature type="signal peptide" evidence="1">
    <location>
        <begin position="1"/>
        <end position="20"/>
    </location>
</feature>
<dbReference type="EMBL" id="SZUV01000001">
    <property type="protein sequence ID" value="TQN51792.1"/>
    <property type="molecule type" value="Genomic_DNA"/>
</dbReference>
<dbReference type="InterPro" id="IPR012336">
    <property type="entry name" value="Thioredoxin-like_fold"/>
</dbReference>
<evidence type="ECO:0000259" key="2">
    <source>
        <dbReference type="Pfam" id="PF13098"/>
    </source>
</evidence>
<proteinExistence type="predicted"/>
<dbReference type="GO" id="GO:0042597">
    <property type="term" value="C:periplasmic space"/>
    <property type="evidence" value="ECO:0007669"/>
    <property type="project" value="InterPro"/>
</dbReference>
<reference evidence="3 4" key="1">
    <citation type="submission" date="2019-03" db="EMBL/GenBank/DDBJ databases">
        <title>New insights into Acidothiobacillus thiooxidans sulfur metabolism through coupled gene expression, solution geochemistry, microscopy and spectroscopy analyses.</title>
        <authorList>
            <person name="Camacho D."/>
            <person name="Frazao R."/>
            <person name="Fouillen A."/>
            <person name="Nanci A."/>
            <person name="Lang B.F."/>
            <person name="Apte S.C."/>
            <person name="Baron C."/>
            <person name="Warren L.A."/>
        </authorList>
    </citation>
    <scope>NUCLEOTIDE SEQUENCE [LARGE SCALE GENOMIC DNA]</scope>
    <source>
        <strain evidence="3 4">ATCC 19377</strain>
    </source>
</reference>
<dbReference type="PANTHER" id="PTHR35272">
    <property type="entry name" value="THIOL:DISULFIDE INTERCHANGE PROTEIN DSBC-RELATED"/>
    <property type="match status" value="1"/>
</dbReference>
<name>A0A543Q633_ACITH</name>
<dbReference type="Proteomes" id="UP000315403">
    <property type="component" value="Unassembled WGS sequence"/>
</dbReference>
<evidence type="ECO:0000313" key="3">
    <source>
        <dbReference type="EMBL" id="TQN51792.1"/>
    </source>
</evidence>
<dbReference type="SUPFAM" id="SSF52833">
    <property type="entry name" value="Thioredoxin-like"/>
    <property type="match status" value="1"/>
</dbReference>
<dbReference type="PROSITE" id="PS51257">
    <property type="entry name" value="PROKAR_LIPOPROTEIN"/>
    <property type="match status" value="1"/>
</dbReference>
<accession>A0A543Q633</accession>
<dbReference type="AlphaFoldDB" id="A0A543Q633"/>
<evidence type="ECO:0000256" key="1">
    <source>
        <dbReference type="SAM" id="SignalP"/>
    </source>
</evidence>
<sequence>MTLNRQFRNLTLLTGGFLLAGCASVTTSNLKPAEHLVQQNFHDKIHVTKVFPGPVHSLTGIVVETDQHQQGILWMLADKYLLLGPVVNAQQENITGHYADKYLPQPAKVPAEKIAPAALAAPGFTIGHSGPLMVVFMDPNCIFCHLLWESLQQPVAEGKVRVKVVPVGFLKPSSPAKAATILAAKNPAEAWANNEKGFDLHTEEGSTKPLSHIPAVDEAAVKANTQLLHQTGETATPALLYCIKTAKGLEMEMKHGIDVHHTPEFIQKLAGSVGARGCIPAA</sequence>
<dbReference type="InterPro" id="IPR051470">
    <property type="entry name" value="Thiol:disulfide_interchange"/>
</dbReference>
<keyword evidence="1" id="KW-0732">Signal</keyword>
<dbReference type="InterPro" id="IPR036249">
    <property type="entry name" value="Thioredoxin-like_sf"/>
</dbReference>
<gene>
    <name evidence="3" type="primary">dsbG_3</name>
    <name evidence="3" type="ORF">DLNHIDIE_01671</name>
</gene>
<dbReference type="Gene3D" id="3.40.30.10">
    <property type="entry name" value="Glutaredoxin"/>
    <property type="match status" value="1"/>
</dbReference>
<dbReference type="InterPro" id="IPR009094">
    <property type="entry name" value="DiS-bond_isomerase_DsbC/G_N_sf"/>
</dbReference>